<dbReference type="PANTHER" id="PTHR46112:SF2">
    <property type="entry name" value="XAA-PRO AMINOPEPTIDASE P-RELATED"/>
    <property type="match status" value="1"/>
</dbReference>
<dbReference type="InterPro" id="IPR029149">
    <property type="entry name" value="Creatin/AminoP/Spt16_N"/>
</dbReference>
<reference evidence="4" key="1">
    <citation type="submission" date="2020-12" db="EMBL/GenBank/DDBJ databases">
        <title>Sedimentitalea sp. nov., isolated from sand in Incheon.</title>
        <authorList>
            <person name="Kim W."/>
        </authorList>
    </citation>
    <scope>NUCLEOTIDE SEQUENCE</scope>
    <source>
        <strain evidence="4">CAU 1593</strain>
    </source>
</reference>
<dbReference type="SUPFAM" id="SSF55920">
    <property type="entry name" value="Creatinase/aminopeptidase"/>
    <property type="match status" value="1"/>
</dbReference>
<dbReference type="GO" id="GO:0004177">
    <property type="term" value="F:aminopeptidase activity"/>
    <property type="evidence" value="ECO:0007669"/>
    <property type="project" value="UniProtKB-KW"/>
</dbReference>
<dbReference type="Pfam" id="PF01321">
    <property type="entry name" value="Creatinase_N"/>
    <property type="match status" value="1"/>
</dbReference>
<dbReference type="InterPro" id="IPR050659">
    <property type="entry name" value="Peptidase_M24B"/>
</dbReference>
<dbReference type="AlphaFoldDB" id="A0A8J7IHM0"/>
<keyword evidence="4" id="KW-0378">Hydrolase</keyword>
<evidence type="ECO:0000259" key="2">
    <source>
        <dbReference type="Pfam" id="PF00557"/>
    </source>
</evidence>
<name>A0A8J7IHM0_9RHOB</name>
<evidence type="ECO:0000259" key="3">
    <source>
        <dbReference type="Pfam" id="PF01321"/>
    </source>
</evidence>
<keyword evidence="5" id="KW-1185">Reference proteome</keyword>
<proteinExistence type="predicted"/>
<dbReference type="InterPro" id="IPR000587">
    <property type="entry name" value="Creatinase_N"/>
</dbReference>
<gene>
    <name evidence="4" type="ORF">JF290_03310</name>
</gene>
<evidence type="ECO:0000313" key="4">
    <source>
        <dbReference type="EMBL" id="MBJ6370547.1"/>
    </source>
</evidence>
<evidence type="ECO:0000256" key="1">
    <source>
        <dbReference type="SAM" id="Coils"/>
    </source>
</evidence>
<sequence length="388" mass="41574">MTKRGFPDEEFRARVAAAQEQMAAAELDALLLTEEADVAYVTGFQTRFWESPTRPWFIVMPGSGAPIAVIPSIGADLMARTWLTDIRTWRAPDYEDDGVSLLAETLAESVGRTGRVGVPMALESHLRMPLADWARLEDHLPNIRFVPDAGVLRRLRMVKSAGEIAKIETACAIAGRAFDRVPEIAAAGVPLDLVFRRFQMLCLEEGADWVRYLAGGAGPGGYADVISPASAHPLEPGDVLMLDTGLTHDGYFCDFDRNFSVGPPSAETRSAHARLIEAVQAGAEIARPGVLASDLFHAMDRIVTGGAGGSEAGRLGHGLGLQLTEGLSLIPQDDTVLVEGMVLTLEPGVTLGNGRIMVHEEDIVVTDGAPRFLSDPFGPEIAVLEGRA</sequence>
<dbReference type="SUPFAM" id="SSF53092">
    <property type="entry name" value="Creatinase/prolidase N-terminal domain"/>
    <property type="match status" value="1"/>
</dbReference>
<dbReference type="Gene3D" id="3.40.350.10">
    <property type="entry name" value="Creatinase/prolidase N-terminal domain"/>
    <property type="match status" value="1"/>
</dbReference>
<keyword evidence="4" id="KW-0645">Protease</keyword>
<dbReference type="EMBL" id="JAELVR010000002">
    <property type="protein sequence ID" value="MBJ6370547.1"/>
    <property type="molecule type" value="Genomic_DNA"/>
</dbReference>
<dbReference type="Gene3D" id="3.90.230.10">
    <property type="entry name" value="Creatinase/methionine aminopeptidase superfamily"/>
    <property type="match status" value="1"/>
</dbReference>
<keyword evidence="4" id="KW-0031">Aminopeptidase</keyword>
<feature type="domain" description="Creatinase N-terminal" evidence="3">
    <location>
        <begin position="14"/>
        <end position="158"/>
    </location>
</feature>
<evidence type="ECO:0000313" key="5">
    <source>
        <dbReference type="Proteomes" id="UP000619079"/>
    </source>
</evidence>
<dbReference type="Proteomes" id="UP000619079">
    <property type="component" value="Unassembled WGS sequence"/>
</dbReference>
<dbReference type="CDD" id="cd01066">
    <property type="entry name" value="APP_MetAP"/>
    <property type="match status" value="1"/>
</dbReference>
<dbReference type="PANTHER" id="PTHR46112">
    <property type="entry name" value="AMINOPEPTIDASE"/>
    <property type="match status" value="1"/>
</dbReference>
<dbReference type="InterPro" id="IPR000994">
    <property type="entry name" value="Pept_M24"/>
</dbReference>
<keyword evidence="1" id="KW-0175">Coiled coil</keyword>
<organism evidence="4 5">
    <name type="scientific">Sedimentitalea arenosa</name>
    <dbReference type="NCBI Taxonomy" id="2798803"/>
    <lineage>
        <taxon>Bacteria</taxon>
        <taxon>Pseudomonadati</taxon>
        <taxon>Pseudomonadota</taxon>
        <taxon>Alphaproteobacteria</taxon>
        <taxon>Rhodobacterales</taxon>
        <taxon>Paracoccaceae</taxon>
        <taxon>Sedimentitalea</taxon>
    </lineage>
</organism>
<dbReference type="Pfam" id="PF00557">
    <property type="entry name" value="Peptidase_M24"/>
    <property type="match status" value="1"/>
</dbReference>
<dbReference type="PRINTS" id="PR00599">
    <property type="entry name" value="MAPEPTIDASE"/>
</dbReference>
<feature type="coiled-coil region" evidence="1">
    <location>
        <begin position="8"/>
        <end position="35"/>
    </location>
</feature>
<dbReference type="InterPro" id="IPR001714">
    <property type="entry name" value="Pept_M24_MAP"/>
</dbReference>
<dbReference type="GO" id="GO:0008235">
    <property type="term" value="F:metalloexopeptidase activity"/>
    <property type="evidence" value="ECO:0007669"/>
    <property type="project" value="UniProtKB-ARBA"/>
</dbReference>
<feature type="domain" description="Peptidase M24" evidence="2">
    <location>
        <begin position="166"/>
        <end position="366"/>
    </location>
</feature>
<protein>
    <submittedName>
        <fullName evidence="4">Aminopeptidase P family protein</fullName>
    </submittedName>
</protein>
<dbReference type="InterPro" id="IPR036005">
    <property type="entry name" value="Creatinase/aminopeptidase-like"/>
</dbReference>
<comment type="caution">
    <text evidence="4">The sequence shown here is derived from an EMBL/GenBank/DDBJ whole genome shotgun (WGS) entry which is preliminary data.</text>
</comment>
<accession>A0A8J7IHM0</accession>